<dbReference type="EMBL" id="OZ075120">
    <property type="protein sequence ID" value="CAL4891373.1"/>
    <property type="molecule type" value="Genomic_DNA"/>
</dbReference>
<reference evidence="3" key="1">
    <citation type="submission" date="2024-06" db="EMBL/GenBank/DDBJ databases">
        <authorList>
            <person name="Ryan C."/>
        </authorList>
    </citation>
    <scope>NUCLEOTIDE SEQUENCE [LARGE SCALE GENOMIC DNA]</scope>
</reference>
<gene>
    <name evidence="2" type="ORF">URODEC1_LOCUS115059</name>
    <name evidence="1" type="ORF">URODEC1_LOCUS3764</name>
</gene>
<dbReference type="Proteomes" id="UP001497457">
    <property type="component" value="Chromosome 10rd"/>
</dbReference>
<dbReference type="EMBL" id="OZ075119">
    <property type="protein sequence ID" value="CAL5092742.1"/>
    <property type="molecule type" value="Genomic_DNA"/>
</dbReference>
<reference evidence="2 3" key="2">
    <citation type="submission" date="2024-10" db="EMBL/GenBank/DDBJ databases">
        <authorList>
            <person name="Ryan C."/>
        </authorList>
    </citation>
    <scope>NUCLEOTIDE SEQUENCE [LARGE SCALE GENOMIC DNA]</scope>
</reference>
<name>A0ABC9GFX6_9POAL</name>
<keyword evidence="3" id="KW-1185">Reference proteome</keyword>
<protein>
    <recommendedName>
        <fullName evidence="4">F-box domain-containing protein</fullName>
    </recommendedName>
</protein>
<dbReference type="InterPro" id="IPR036047">
    <property type="entry name" value="F-box-like_dom_sf"/>
</dbReference>
<dbReference type="Gene3D" id="1.20.1280.50">
    <property type="match status" value="1"/>
</dbReference>
<evidence type="ECO:0000313" key="2">
    <source>
        <dbReference type="EMBL" id="CAL5092742.1"/>
    </source>
</evidence>
<organism evidence="2 3">
    <name type="scientific">Urochloa decumbens</name>
    <dbReference type="NCBI Taxonomy" id="240449"/>
    <lineage>
        <taxon>Eukaryota</taxon>
        <taxon>Viridiplantae</taxon>
        <taxon>Streptophyta</taxon>
        <taxon>Embryophyta</taxon>
        <taxon>Tracheophyta</taxon>
        <taxon>Spermatophyta</taxon>
        <taxon>Magnoliopsida</taxon>
        <taxon>Liliopsida</taxon>
        <taxon>Poales</taxon>
        <taxon>Poaceae</taxon>
        <taxon>PACMAD clade</taxon>
        <taxon>Panicoideae</taxon>
        <taxon>Panicodae</taxon>
        <taxon>Paniceae</taxon>
        <taxon>Melinidinae</taxon>
        <taxon>Urochloa</taxon>
    </lineage>
</organism>
<dbReference type="PANTHER" id="PTHR33207">
    <property type="entry name" value="F-BOX DOMAIN CONTAINING PROTEIN-RELATED"/>
    <property type="match status" value="1"/>
</dbReference>
<sequence length="378" mass="41752">MDVMGDDALGLVLERVDSHVSLIRAAAVCRRWRRAIADAAFLRRYRSLHAPAVGGSYHNNCSWYGFLRGERTGDGPVFLPSSPSMVDARHFSLDFLPGDAASWSIRDSRGSLLIAICLIGPGHDSIDHVVCEPLTRRYTRIPLPEVAKDSIYRGFFLLDANVDEVASCISISNFRVLCMFDCNGVTHTSTFTMGSSWSKNKINRTAPNIRRTVSCGRAAGSWYFCDRARSSRLYKLDGCTGKFSYSVLPTIESLDFHMGKYHCITEGCDGKPRIIVVFNNDMKVFARLDSTGWALEKKILLWEAVRDLPGSAASFIGVHHIVTVGVGFVIVTQEFGGSWPFSVNLETGEAALVANNMGGIVYQCELPWPPALHACLDR</sequence>
<dbReference type="Proteomes" id="UP001497457">
    <property type="component" value="Chromosome 9rd"/>
</dbReference>
<dbReference type="AlphaFoldDB" id="A0ABC9GFX6"/>
<dbReference type="SUPFAM" id="SSF81383">
    <property type="entry name" value="F-box domain"/>
    <property type="match status" value="1"/>
</dbReference>
<evidence type="ECO:0000313" key="1">
    <source>
        <dbReference type="EMBL" id="CAL4891373.1"/>
    </source>
</evidence>
<evidence type="ECO:0008006" key="4">
    <source>
        <dbReference type="Google" id="ProtNLM"/>
    </source>
</evidence>
<accession>A0ABC9GFX6</accession>
<evidence type="ECO:0000313" key="3">
    <source>
        <dbReference type="Proteomes" id="UP001497457"/>
    </source>
</evidence>
<proteinExistence type="predicted"/>